<feature type="binding site" evidence="7">
    <location>
        <position position="326"/>
    </location>
    <ligand>
        <name>GTP</name>
        <dbReference type="ChEBI" id="CHEBI:37565"/>
    </ligand>
</feature>
<evidence type="ECO:0000256" key="8">
    <source>
        <dbReference type="PIRSR" id="PIRSR601019-2"/>
    </source>
</evidence>
<dbReference type="GO" id="GO:0005525">
    <property type="term" value="F:GTP binding"/>
    <property type="evidence" value="ECO:0007669"/>
    <property type="project" value="UniProtKB-UniRule"/>
</dbReference>
<reference evidence="11 12" key="1">
    <citation type="journal article" date="2023" name="BMC Biol.">
        <title>The compact genome of the sponge Oopsacas minuta (Hexactinellida) is lacking key metazoan core genes.</title>
        <authorList>
            <person name="Santini S."/>
            <person name="Schenkelaars Q."/>
            <person name="Jourda C."/>
            <person name="Duchesne M."/>
            <person name="Belahbib H."/>
            <person name="Rocher C."/>
            <person name="Selva M."/>
            <person name="Riesgo A."/>
            <person name="Vervoort M."/>
            <person name="Leys S.P."/>
            <person name="Kodjabachian L."/>
            <person name="Le Bivic A."/>
            <person name="Borchiellini C."/>
            <person name="Claverie J.M."/>
            <person name="Renard E."/>
        </authorList>
    </citation>
    <scope>NUCLEOTIDE SEQUENCE [LARGE SCALE GENOMIC DNA]</scope>
    <source>
        <strain evidence="11">SPO-2</strain>
    </source>
</reference>
<comment type="function">
    <text evidence="9">Guanine nucleotide-binding proteins (G proteins) are involved as modulators or transducers in various transmembrane signaling systems.</text>
</comment>
<dbReference type="AlphaFoldDB" id="A0AAV7K8Q7"/>
<evidence type="ECO:0000313" key="12">
    <source>
        <dbReference type="Proteomes" id="UP001165289"/>
    </source>
</evidence>
<dbReference type="PROSITE" id="PS51882">
    <property type="entry name" value="G_ALPHA"/>
    <property type="match status" value="1"/>
</dbReference>
<dbReference type="EMBL" id="JAKMXF010000111">
    <property type="protein sequence ID" value="KAI6657617.1"/>
    <property type="molecule type" value="Genomic_DNA"/>
</dbReference>
<gene>
    <name evidence="11" type="ORF">LOD99_360</name>
</gene>
<dbReference type="PRINTS" id="PR00442">
    <property type="entry name" value="GPROTEINAQ"/>
</dbReference>
<dbReference type="Pfam" id="PF00503">
    <property type="entry name" value="G-alpha"/>
    <property type="match status" value="1"/>
</dbReference>
<evidence type="ECO:0000256" key="1">
    <source>
        <dbReference type="ARBA" id="ARBA00007976"/>
    </source>
</evidence>
<dbReference type="PANTHER" id="PTHR10218">
    <property type="entry name" value="GTP-BINDING PROTEIN ALPHA SUBUNIT"/>
    <property type="match status" value="1"/>
</dbReference>
<protein>
    <recommendedName>
        <fullName evidence="9">Guanine nucleotide-binding protein subunit alpha</fullName>
    </recommendedName>
</protein>
<sequence>MSCLPTPEARHAKEVNQQIQRDLKKHKKDLKNTKKLLLLGTGESGKTTFIKQMRILHGKPYSQAELDNFRTLVYRNIYIAVQILIDAMDRLSIQYEEAPVEAETNRILEIDYENPPDQLPPADYSYINKFWKDKGVKQCFEKRNKFQISDSAEYFLDALDRVKEDDYNPTREDIVRVRLKTVGVHEYNFNIHGQNFLMVDVGGQRGERRKWISSFENVQSVIFLTAISEYDQVLAETEEDDNRLLESLQLFETIIRYPWFKNAAIVVFFNKFDLFEKKILTSNLEEYFPYEGPRADVKEAKNYIKQMFSEVYGGRGEILSTHFTCATDTDAMGKIFEAVKSYILSQNIKEIAGGNFS</sequence>
<dbReference type="GO" id="GO:0005834">
    <property type="term" value="C:heterotrimeric G-protein complex"/>
    <property type="evidence" value="ECO:0007669"/>
    <property type="project" value="UniProtKB-UniRule"/>
</dbReference>
<keyword evidence="12" id="KW-1185">Reference proteome</keyword>
<feature type="binding site" evidence="8">
    <location>
        <position position="181"/>
    </location>
    <ligand>
        <name>Mg(2+)</name>
        <dbReference type="ChEBI" id="CHEBI:18420"/>
    </ligand>
</feature>
<comment type="subunit">
    <text evidence="9">G proteins are composed of 3 units; alpha, beta and gamma. The alpha chain contains the guanine nucleotide binding site.</text>
</comment>
<dbReference type="GO" id="GO:0005737">
    <property type="term" value="C:cytoplasm"/>
    <property type="evidence" value="ECO:0007669"/>
    <property type="project" value="TreeGrafter"/>
</dbReference>
<evidence type="ECO:0000256" key="9">
    <source>
        <dbReference type="RuleBase" id="RU369122"/>
    </source>
</evidence>
<feature type="coiled-coil region" evidence="10">
    <location>
        <begin position="9"/>
        <end position="36"/>
    </location>
</feature>
<feature type="binding site" evidence="7">
    <location>
        <begin position="270"/>
        <end position="273"/>
    </location>
    <ligand>
        <name>GTP</name>
        <dbReference type="ChEBI" id="CHEBI:37565"/>
    </ligand>
</feature>
<dbReference type="InterPro" id="IPR001019">
    <property type="entry name" value="Gprotein_alpha_su"/>
</dbReference>
<dbReference type="InterPro" id="IPR027417">
    <property type="entry name" value="P-loop_NTPase"/>
</dbReference>
<dbReference type="PRINTS" id="PR00318">
    <property type="entry name" value="GPROTEINA"/>
</dbReference>
<dbReference type="FunFam" id="3.40.50.300:FF:000692">
    <property type="entry name" value="Guanine nucleotide-binding protein subunit alpha"/>
    <property type="match status" value="1"/>
</dbReference>
<dbReference type="SUPFAM" id="SSF47895">
    <property type="entry name" value="Transducin (alpha subunit), insertion domain"/>
    <property type="match status" value="1"/>
</dbReference>
<dbReference type="FunFam" id="1.10.400.10:FF:000002">
    <property type="entry name" value="guanine nucleotide-binding protein G(Q) subunit alpha"/>
    <property type="match status" value="1"/>
</dbReference>
<dbReference type="SMART" id="SM00275">
    <property type="entry name" value="G_alpha"/>
    <property type="match status" value="1"/>
</dbReference>
<dbReference type="GO" id="GO:0031683">
    <property type="term" value="F:G-protein beta/gamma-subunit complex binding"/>
    <property type="evidence" value="ECO:0007669"/>
    <property type="project" value="UniProtKB-UniRule"/>
</dbReference>
<evidence type="ECO:0000256" key="5">
    <source>
        <dbReference type="ARBA" id="ARBA00023134"/>
    </source>
</evidence>
<dbReference type="Gene3D" id="1.10.400.10">
    <property type="entry name" value="GI Alpha 1, domain 2-like"/>
    <property type="match status" value="1"/>
</dbReference>
<evidence type="ECO:0000256" key="7">
    <source>
        <dbReference type="PIRSR" id="PIRSR601019-1"/>
    </source>
</evidence>
<evidence type="ECO:0000256" key="3">
    <source>
        <dbReference type="ARBA" id="ARBA00022741"/>
    </source>
</evidence>
<evidence type="ECO:0000256" key="4">
    <source>
        <dbReference type="ARBA" id="ARBA00022842"/>
    </source>
</evidence>
<evidence type="ECO:0000313" key="11">
    <source>
        <dbReference type="EMBL" id="KAI6657617.1"/>
    </source>
</evidence>
<dbReference type="InterPro" id="IPR000654">
    <property type="entry name" value="Gprotein_alpha_Q"/>
</dbReference>
<organism evidence="11 12">
    <name type="scientific">Oopsacas minuta</name>
    <dbReference type="NCBI Taxonomy" id="111878"/>
    <lineage>
        <taxon>Eukaryota</taxon>
        <taxon>Metazoa</taxon>
        <taxon>Porifera</taxon>
        <taxon>Hexactinellida</taxon>
        <taxon>Hexasterophora</taxon>
        <taxon>Lyssacinosida</taxon>
        <taxon>Leucopsacidae</taxon>
        <taxon>Oopsacas</taxon>
    </lineage>
</organism>
<proteinExistence type="inferred from homology"/>
<accession>A0AAV7K8Q7</accession>
<feature type="binding site" evidence="8">
    <location>
        <position position="47"/>
    </location>
    <ligand>
        <name>Mg(2+)</name>
        <dbReference type="ChEBI" id="CHEBI:18420"/>
    </ligand>
</feature>
<name>A0AAV7K8Q7_9METZ</name>
<keyword evidence="4 8" id="KW-0460">Magnesium</keyword>
<evidence type="ECO:0000256" key="2">
    <source>
        <dbReference type="ARBA" id="ARBA00022723"/>
    </source>
</evidence>
<dbReference type="Gene3D" id="3.40.50.300">
    <property type="entry name" value="P-loop containing nucleotide triphosphate hydrolases"/>
    <property type="match status" value="1"/>
</dbReference>
<dbReference type="GO" id="GO:0046872">
    <property type="term" value="F:metal ion binding"/>
    <property type="evidence" value="ECO:0007669"/>
    <property type="project" value="UniProtKB-UniRule"/>
</dbReference>
<dbReference type="GO" id="GO:0007188">
    <property type="term" value="P:adenylate cyclase-modulating G protein-coupled receptor signaling pathway"/>
    <property type="evidence" value="ECO:0007669"/>
    <property type="project" value="TreeGrafter"/>
</dbReference>
<feature type="binding site" evidence="7">
    <location>
        <begin position="150"/>
        <end position="151"/>
    </location>
    <ligand>
        <name>GTP</name>
        <dbReference type="ChEBI" id="CHEBI:37565"/>
    </ligand>
</feature>
<keyword evidence="5 7" id="KW-0342">GTP-binding</keyword>
<keyword evidence="3 7" id="KW-0547">Nucleotide-binding</keyword>
<evidence type="ECO:0000256" key="6">
    <source>
        <dbReference type="ARBA" id="ARBA00023224"/>
    </source>
</evidence>
<keyword evidence="6 9" id="KW-0807">Transducer</keyword>
<comment type="caution">
    <text evidence="11">The sequence shown here is derived from an EMBL/GenBank/DDBJ whole genome shotgun (WGS) entry which is preliminary data.</text>
</comment>
<dbReference type="InterPro" id="IPR011025">
    <property type="entry name" value="GproteinA_insert"/>
</dbReference>
<dbReference type="GO" id="GO:0001664">
    <property type="term" value="F:G protein-coupled receptor binding"/>
    <property type="evidence" value="ECO:0007669"/>
    <property type="project" value="UniProtKB-UniRule"/>
</dbReference>
<dbReference type="Proteomes" id="UP001165289">
    <property type="component" value="Unassembled WGS sequence"/>
</dbReference>
<dbReference type="PANTHER" id="PTHR10218:SF360">
    <property type="entry name" value="GUANINE NUCLEOTIDE-BINDING PROTEIN SUBUNIT ALPHA HOMOLOG"/>
    <property type="match status" value="1"/>
</dbReference>
<evidence type="ECO:0000256" key="10">
    <source>
        <dbReference type="SAM" id="Coils"/>
    </source>
</evidence>
<dbReference type="CDD" id="cd00066">
    <property type="entry name" value="G-alpha"/>
    <property type="match status" value="1"/>
</dbReference>
<feature type="binding site" evidence="7">
    <location>
        <begin position="200"/>
        <end position="204"/>
    </location>
    <ligand>
        <name>GTP</name>
        <dbReference type="ChEBI" id="CHEBI:37565"/>
    </ligand>
</feature>
<keyword evidence="2 8" id="KW-0479">Metal-binding</keyword>
<feature type="binding site" evidence="7">
    <location>
        <begin position="43"/>
        <end position="48"/>
    </location>
    <ligand>
        <name>GTP</name>
        <dbReference type="ChEBI" id="CHEBI:37565"/>
    </ligand>
</feature>
<dbReference type="GO" id="GO:0003924">
    <property type="term" value="F:GTPase activity"/>
    <property type="evidence" value="ECO:0007669"/>
    <property type="project" value="UniProtKB-UniRule"/>
</dbReference>
<comment type="similarity">
    <text evidence="1 9">Belongs to the G-alpha family. G(q) subfamily.</text>
</comment>
<dbReference type="SUPFAM" id="SSF52540">
    <property type="entry name" value="P-loop containing nucleoside triphosphate hydrolases"/>
    <property type="match status" value="1"/>
</dbReference>
<keyword evidence="10" id="KW-0175">Coiled coil</keyword>